<organism evidence="2 3">
    <name type="scientific">Suillus discolor</name>
    <dbReference type="NCBI Taxonomy" id="1912936"/>
    <lineage>
        <taxon>Eukaryota</taxon>
        <taxon>Fungi</taxon>
        <taxon>Dikarya</taxon>
        <taxon>Basidiomycota</taxon>
        <taxon>Agaricomycotina</taxon>
        <taxon>Agaricomycetes</taxon>
        <taxon>Agaricomycetidae</taxon>
        <taxon>Boletales</taxon>
        <taxon>Suillineae</taxon>
        <taxon>Suillaceae</taxon>
        <taxon>Suillus</taxon>
    </lineage>
</organism>
<evidence type="ECO:0000313" key="2">
    <source>
        <dbReference type="EMBL" id="KAG2084446.1"/>
    </source>
</evidence>
<proteinExistence type="predicted"/>
<sequence>MSNVHTQAFGLEHVSVTRWRKFGHMDSNGITGRGGGGRPHSAHRHSAGTKKNAPTPGIGIPDLPHGLEAWRAAVKQWEDPAASIGGKALKDWPEEWYTGDMRTINGVKRKIRKVITIKFYRLHGDDGVFLEKYPEANREAEPLFDAIQRGREARGEITGRTSKNGQPEVRASASR</sequence>
<name>A0A9P7JKT9_9AGAM</name>
<reference evidence="2" key="1">
    <citation type="journal article" date="2020" name="New Phytol.">
        <title>Comparative genomics reveals dynamic genome evolution in host specialist ectomycorrhizal fungi.</title>
        <authorList>
            <person name="Lofgren L.A."/>
            <person name="Nguyen N.H."/>
            <person name="Vilgalys R."/>
            <person name="Ruytinx J."/>
            <person name="Liao H.L."/>
            <person name="Branco S."/>
            <person name="Kuo A."/>
            <person name="LaButti K."/>
            <person name="Lipzen A."/>
            <person name="Andreopoulos W."/>
            <person name="Pangilinan J."/>
            <person name="Riley R."/>
            <person name="Hundley H."/>
            <person name="Na H."/>
            <person name="Barry K."/>
            <person name="Grigoriev I.V."/>
            <person name="Stajich J.E."/>
            <person name="Kennedy P.G."/>
        </authorList>
    </citation>
    <scope>NUCLEOTIDE SEQUENCE</scope>
    <source>
        <strain evidence="2">FC423</strain>
    </source>
</reference>
<gene>
    <name evidence="2" type="ORF">F5147DRAFT_841905</name>
</gene>
<dbReference type="RefSeq" id="XP_041284498.1">
    <property type="nucleotide sequence ID" value="XM_041444412.1"/>
</dbReference>
<dbReference type="OrthoDB" id="2619274at2759"/>
<accession>A0A9P7JKT9</accession>
<evidence type="ECO:0000313" key="3">
    <source>
        <dbReference type="Proteomes" id="UP000823399"/>
    </source>
</evidence>
<dbReference type="AlphaFoldDB" id="A0A9P7JKT9"/>
<comment type="caution">
    <text evidence="2">The sequence shown here is derived from an EMBL/GenBank/DDBJ whole genome shotgun (WGS) entry which is preliminary data.</text>
</comment>
<dbReference type="Proteomes" id="UP000823399">
    <property type="component" value="Unassembled WGS sequence"/>
</dbReference>
<keyword evidence="3" id="KW-1185">Reference proteome</keyword>
<protein>
    <submittedName>
        <fullName evidence="2">Uncharacterized protein</fullName>
    </submittedName>
</protein>
<evidence type="ECO:0000256" key="1">
    <source>
        <dbReference type="SAM" id="MobiDB-lite"/>
    </source>
</evidence>
<feature type="region of interest" description="Disordered" evidence="1">
    <location>
        <begin position="153"/>
        <end position="175"/>
    </location>
</feature>
<dbReference type="GeneID" id="64706671"/>
<feature type="region of interest" description="Disordered" evidence="1">
    <location>
        <begin position="26"/>
        <end position="57"/>
    </location>
</feature>
<dbReference type="EMBL" id="JABBWM010000217">
    <property type="protein sequence ID" value="KAG2084446.1"/>
    <property type="molecule type" value="Genomic_DNA"/>
</dbReference>